<dbReference type="Gene3D" id="3.30.420.10">
    <property type="entry name" value="Ribonuclease H-like superfamily/Ribonuclease H"/>
    <property type="match status" value="2"/>
</dbReference>
<dbReference type="InterPro" id="IPR050951">
    <property type="entry name" value="Retrovirus_Pol_polyprotein"/>
</dbReference>
<evidence type="ECO:0000259" key="8">
    <source>
        <dbReference type="Pfam" id="PF00078"/>
    </source>
</evidence>
<evidence type="ECO:0000259" key="10">
    <source>
        <dbReference type="Pfam" id="PF17921"/>
    </source>
</evidence>
<keyword evidence="5" id="KW-0378">Hydrolase</keyword>
<dbReference type="InterPro" id="IPR041588">
    <property type="entry name" value="Integrase_H2C2"/>
</dbReference>
<evidence type="ECO:0000259" key="9">
    <source>
        <dbReference type="Pfam" id="PF17917"/>
    </source>
</evidence>
<dbReference type="PANTHER" id="PTHR37984">
    <property type="entry name" value="PROTEIN CBG26694"/>
    <property type="match status" value="1"/>
</dbReference>
<feature type="region of interest" description="Disordered" evidence="7">
    <location>
        <begin position="89"/>
        <end position="112"/>
    </location>
</feature>
<feature type="domain" description="Integrase zinc-binding" evidence="10">
    <location>
        <begin position="1569"/>
        <end position="1621"/>
    </location>
</feature>
<dbReference type="Gene3D" id="1.10.340.70">
    <property type="match status" value="1"/>
</dbReference>
<dbReference type="Gene3D" id="3.30.70.270">
    <property type="match status" value="1"/>
</dbReference>
<keyword evidence="4" id="KW-0255">Endonuclease</keyword>
<feature type="compositionally biased region" description="Basic and acidic residues" evidence="7">
    <location>
        <begin position="521"/>
        <end position="530"/>
    </location>
</feature>
<feature type="domain" description="Reverse transcriptase RNase H-like" evidence="9">
    <location>
        <begin position="1205"/>
        <end position="1309"/>
    </location>
</feature>
<dbReference type="CDD" id="cd09274">
    <property type="entry name" value="RNase_HI_RT_Ty3"/>
    <property type="match status" value="1"/>
</dbReference>
<keyword evidence="2" id="KW-0548">Nucleotidyltransferase</keyword>
<dbReference type="CDD" id="cd01647">
    <property type="entry name" value="RT_LTR"/>
    <property type="match status" value="1"/>
</dbReference>
<evidence type="ECO:0000313" key="11">
    <source>
        <dbReference type="EMBL" id="SPC92280.1"/>
    </source>
</evidence>
<keyword evidence="6" id="KW-0695">RNA-directed DNA polymerase</keyword>
<feature type="region of interest" description="Disordered" evidence="7">
    <location>
        <begin position="809"/>
        <end position="836"/>
    </location>
</feature>
<feature type="compositionally biased region" description="Basic residues" evidence="7">
    <location>
        <begin position="93"/>
        <end position="103"/>
    </location>
</feature>
<organism evidence="11">
    <name type="scientific">Fagus sylvatica</name>
    <name type="common">Beechnut</name>
    <dbReference type="NCBI Taxonomy" id="28930"/>
    <lineage>
        <taxon>Eukaryota</taxon>
        <taxon>Viridiplantae</taxon>
        <taxon>Streptophyta</taxon>
        <taxon>Embryophyta</taxon>
        <taxon>Tracheophyta</taxon>
        <taxon>Spermatophyta</taxon>
        <taxon>Magnoliopsida</taxon>
        <taxon>eudicotyledons</taxon>
        <taxon>Gunneridae</taxon>
        <taxon>Pentapetalae</taxon>
        <taxon>rosids</taxon>
        <taxon>fabids</taxon>
        <taxon>Fagales</taxon>
        <taxon>Fagaceae</taxon>
        <taxon>Fagus</taxon>
    </lineage>
</organism>
<dbReference type="GO" id="GO:0003964">
    <property type="term" value="F:RNA-directed DNA polymerase activity"/>
    <property type="evidence" value="ECO:0007669"/>
    <property type="project" value="UniProtKB-KW"/>
</dbReference>
<dbReference type="SUPFAM" id="SSF56672">
    <property type="entry name" value="DNA/RNA polymerases"/>
    <property type="match status" value="1"/>
</dbReference>
<evidence type="ECO:0000256" key="6">
    <source>
        <dbReference type="ARBA" id="ARBA00022918"/>
    </source>
</evidence>
<keyword evidence="1" id="KW-0808">Transferase</keyword>
<dbReference type="InterPro" id="IPR041373">
    <property type="entry name" value="RT_RNaseH"/>
</dbReference>
<evidence type="ECO:0008006" key="12">
    <source>
        <dbReference type="Google" id="ProtNLM"/>
    </source>
</evidence>
<feature type="region of interest" description="Disordered" evidence="7">
    <location>
        <begin position="206"/>
        <end position="263"/>
    </location>
</feature>
<dbReference type="InterPro" id="IPR000477">
    <property type="entry name" value="RT_dom"/>
</dbReference>
<feature type="domain" description="Reverse transcriptase" evidence="8">
    <location>
        <begin position="1015"/>
        <end position="1173"/>
    </location>
</feature>
<reference evidence="11" key="1">
    <citation type="submission" date="2018-02" db="EMBL/GenBank/DDBJ databases">
        <authorList>
            <person name="Cohen D.B."/>
            <person name="Kent A.D."/>
        </authorList>
    </citation>
    <scope>NUCLEOTIDE SEQUENCE</scope>
</reference>
<proteinExistence type="predicted"/>
<evidence type="ECO:0000256" key="1">
    <source>
        <dbReference type="ARBA" id="ARBA00022679"/>
    </source>
</evidence>
<sequence length="1873" mass="211097">MALKHHFPSSLGTVLKALKGGISKVKSDFQSYNNHDKRLDFFINQQMSIMVPENMVYGSPENMKKAGHPRHPVVHGGLPSGPRQITQRFTTKPSHKSNLRRHQLSVSTEASNDETPAGHFLYPLVAVDFVTEWSTAAPTETEITTKAEKTRGSLPWPPPLESSDHHSPALRWSLLLHITELRKHGLELSCNLPSLHHFEADPRYLGATAMPPKRSTRQNSIANSHAQGESQGQSHAMGETHAQGGGQTHTQGGGQTHGGRKSLRWWTSSRGGQVLGGGEIPVGGPQQMALMKTTKTRMTTANHEERESHNKNDTPFVTMSDVADLLKQERERPPKEPRHFVRRPPYPIELLKEPYPEKYDTPVFALFDGRKGSAMEHISKFLDSMGPFAAHGDLCLREFSKISGGQRHTLGTQCCLLGPSEHGKTWWRASAANTSMLKKRSPWSICIVLSSRLEKTLVKYIHRFRDVSLDCHVKYQEGELVEVCIDNMLPEFRAHLENLDITRFAPLLQKARKTAISVKPQVEKSRDKKSLPQTLTVSTATAPSGTKRKNPTDKAYEEAPPLPFTTEEMIAILDKWVQDQVIKLPKDQQATHLQKNRKILKAQQKVHQTPFPNYNKDKGKAVVSVKAHASRAFLETTNAITFTDEDMEVQYPDHRRPLYLSALVNLPQQKIQGSPMEVTGFGGMTEHTMGHVQLVLKVGPIVALTRFHVVNAETPYHVLLGRPWLHKHKLVSSTYHQCVKGRLNGKPNPHSCKFLPLRSRLKLTFVEAALYDDLASTGEPSIVRPCGTPLPAWEDIKDDPEIDLRELLERKKEKEGTGKGPTPEEGGLQPSCHLTQQTENSGKVVVDQLQSTAMSSEEVTVDHARSTSPWQLTLKRPVVDQTESTAMDPGGSTVDHAPSTVRNSGAEAMIDQTESTTMSKEKSTTAEPNITSKEELEVINLSDDPDITKPISISKSLSAKERKCLIDLLHEYKDVFAWDYHEMPGIDPGLVAHSLNVEPGTRPVHPRWLSNIVPVKKKNGQIRCCVDFRNLNKACPKDEFPLPNMDLLIDSAAGHAMFSFMDGFSGYNQIRMSTRDAEKTAFRTPIGNFYYTVMPFGLKNAGATYQRTMTAMFHDMMHKEIEDYVDDIVVKSKKREDHLRILRKVFDRCRLYKLKMNPLKCAFGVSAGKFLGFLVHNRGIDVDPAKASAIATMKAPTSHKELKSFSREIVLHQEASNNEAIGGLVAQEDEDGTEKPIYYVSRALRDAETRYSGAERACLALIYASQRLRHYFLAHKIQLITKSHPIRSLLHRPVLSGRLAQWLLQLSQYEITTETPTAIKSQAIADLLAQFPGEDSSSISHEVPGEIGEALLADLADSTWTLKFDGSSTSSSKYEAYITGLVIAHEMGIKHLRVIGDSNLIICQTKDVRTGTPMLLQPWVPKFHLKGSKDWRTPIRAKLMSPEAFQEAAKKLTEVHERCCELRDGVSLYRRLQRLGYFWPSMSKEAASLQEQCSFCQHQHESDQVYATFVSSDWRTPFLEYFIENVLPQTSQAATRLKKLATRYFVEGGILFRKGFHGDPLRCLSLAESQTVMKEAHSGECGEHQGKKRLYQLLLTLGYYWPTMKKDTADFVKSCHTCQLQANLIHTHPTSLQNMATPWPFHTWGLDLIGPINPSSGGYIWILVATEYFSKWVEAIPFARQLVQPWQISFREHIITRMVFDYGKGWNSHLADTLWAYRGSTKTATGFTPFSLVYGTDAISPTELLVPSPRIFAWDGLWKLMLTFVQKQERQTWKVWKKQESWPKSVVYGTTRSLLMLMKKRSRTRIFAKGQMVLRAVDHVRRGLPSPSKFAPNWEGPYLIREAYDSGYYKLSTADGTTLVDPINGKWLKRYYS</sequence>
<protein>
    <recommendedName>
        <fullName evidence="12">Reverse transcriptase</fullName>
    </recommendedName>
</protein>
<dbReference type="Pfam" id="PF17917">
    <property type="entry name" value="RT_RNaseH"/>
    <property type="match status" value="1"/>
</dbReference>
<feature type="region of interest" description="Disordered" evidence="7">
    <location>
        <begin position="519"/>
        <end position="559"/>
    </location>
</feature>
<gene>
    <name evidence="11" type="ORF">FSB_LOCUS20162</name>
</gene>
<dbReference type="Gene3D" id="3.10.10.10">
    <property type="entry name" value="HIV Type 1 Reverse Transcriptase, subunit A, domain 1"/>
    <property type="match status" value="1"/>
</dbReference>
<accession>A0A2N9FYX9</accession>
<feature type="compositionally biased region" description="Polar residues" evidence="7">
    <location>
        <begin position="531"/>
        <end position="544"/>
    </location>
</feature>
<dbReference type="GO" id="GO:0003676">
    <property type="term" value="F:nucleic acid binding"/>
    <property type="evidence" value="ECO:0007669"/>
    <property type="project" value="InterPro"/>
</dbReference>
<feature type="compositionally biased region" description="Polar residues" evidence="7">
    <location>
        <begin position="217"/>
        <end position="234"/>
    </location>
</feature>
<dbReference type="Pfam" id="PF17921">
    <property type="entry name" value="Integrase_H2C2"/>
    <property type="match status" value="1"/>
</dbReference>
<dbReference type="InterPro" id="IPR012337">
    <property type="entry name" value="RNaseH-like_sf"/>
</dbReference>
<dbReference type="InterPro" id="IPR043128">
    <property type="entry name" value="Rev_trsase/Diguanyl_cyclase"/>
</dbReference>
<evidence type="ECO:0000256" key="3">
    <source>
        <dbReference type="ARBA" id="ARBA00022722"/>
    </source>
</evidence>
<evidence type="ECO:0000256" key="4">
    <source>
        <dbReference type="ARBA" id="ARBA00022759"/>
    </source>
</evidence>
<dbReference type="PANTHER" id="PTHR37984:SF5">
    <property type="entry name" value="PROTEIN NYNRIN-LIKE"/>
    <property type="match status" value="1"/>
</dbReference>
<name>A0A2N9FYX9_FAGSY</name>
<dbReference type="InterPro" id="IPR043502">
    <property type="entry name" value="DNA/RNA_pol_sf"/>
</dbReference>
<dbReference type="EMBL" id="OIVN01001295">
    <property type="protein sequence ID" value="SPC92280.1"/>
    <property type="molecule type" value="Genomic_DNA"/>
</dbReference>
<dbReference type="GO" id="GO:0016787">
    <property type="term" value="F:hydrolase activity"/>
    <property type="evidence" value="ECO:0007669"/>
    <property type="project" value="UniProtKB-KW"/>
</dbReference>
<dbReference type="SUPFAM" id="SSF53098">
    <property type="entry name" value="Ribonuclease H-like"/>
    <property type="match status" value="1"/>
</dbReference>
<dbReference type="GO" id="GO:0004519">
    <property type="term" value="F:endonuclease activity"/>
    <property type="evidence" value="ECO:0007669"/>
    <property type="project" value="UniProtKB-KW"/>
</dbReference>
<keyword evidence="3" id="KW-0540">Nuclease</keyword>
<dbReference type="Pfam" id="PF00078">
    <property type="entry name" value="RVT_1"/>
    <property type="match status" value="1"/>
</dbReference>
<evidence type="ECO:0000256" key="2">
    <source>
        <dbReference type="ARBA" id="ARBA00022695"/>
    </source>
</evidence>
<evidence type="ECO:0000256" key="5">
    <source>
        <dbReference type="ARBA" id="ARBA00022801"/>
    </source>
</evidence>
<dbReference type="InterPro" id="IPR036397">
    <property type="entry name" value="RNaseH_sf"/>
</dbReference>
<evidence type="ECO:0000256" key="7">
    <source>
        <dbReference type="SAM" id="MobiDB-lite"/>
    </source>
</evidence>
<feature type="compositionally biased region" description="Gly residues" evidence="7">
    <location>
        <begin position="243"/>
        <end position="257"/>
    </location>
</feature>
<feature type="region of interest" description="Disordered" evidence="7">
    <location>
        <begin position="140"/>
        <end position="166"/>
    </location>
</feature>